<sequence length="2507" mass="268105">MTTPDRSDDQVAAEVAERVDAARDRAAALALRAASLDAQVTPRPPTRSRVTSAEQDRLLAAQDLAARFYRAQLDGPDGAGPRRWLAGQGVPVDGRWMLGYAPGRPTALVNELRRAGFTDTEILASGLASTGRGGHLVDRFQDRVMVGVRDPQTHAVVSFVGYAPPGADPSVPPVLHGPATAIHRPADALVGLAEQPERTGRPVVVATSALEAIARSATAGEDAPVVVAPCGPTLTPGQVAVLTEQTEVAAGVTVAIGASEAGRRAAERAYHLLAPAVQAHPTMPGALRAVGPRPQDGARPLLEAVVTARVEWAARTYQTPAGRAGVARSARSLLRYQVGASGVDVAALEAYIARHLDPEPAHDVQPAAMVDVPAPAPAVLDGAATAHAPPVVDAGEGATADPPADGDQDGPADAEETDEPLRGAGPAALADVPAPAVRDHRGPEQLLLDFGGAGSGADRAADAGAGRSGSAGRGVPRQARPAERGEADGGGGDPPRADPDRPERRAGGERDADRLDDAGGQPDVDAAGGGPERPVVAAGRGGRGRPERRPGDTGPVAGPVDDVGAAGPGDTGPAAAVDQAPVATAVDDTESFRPRGQQDLAPAGEMAKLRANLAALRTLREVQAAGRPATAQEQAVLARWSGWGGVAGVFEARTNHRDYARFAEQRAELRELLSPAEYAAAERTVLNAHYTDVAYVQAIWDAVRELGFDGGAVLEPGCGSGNFIGLAPPQARMVAVELDPVTAGIAAALYPHAEIRTESFADTRAPSGAFDLAVGNVPFARLPLVDRRHNPGRHSLHNHFIIKSLHLTRPGGLVAVLTSRFTMDARHPAARREMAALADLVAAVRLPSGAHRATAGTQAITDLLILRRREPDREPAAMTWEQTRPLDLDTDAEQPEHVNGYFLDRPERVLGEMALGRGMNRDGELIVRASGDPAEDLARVLRDVVDEARREGLTMTPRGDADRPAEPLAVLAPTDRAEGHIEALDDGTFTTVADGQVVPHQVPATQADELRALLGLRDTVTALLSAEAATLDDGDEHGGPAAEGTPAALRAQLNDRYDAYAAVYGPLNRYTRRPTGRTDPETGEPKMARINPPMGKFRQTDPHAATVFALEHFDEATQRATKADIFARRVILPRAPQLGADTPQDALAICVDTHGEVRLPEVARLLGVSEPEARAALGELVYDEPDTGRLVEAPEYLSGNVRVKLRAAQAAAEDDPRFEANVRALHRVVPRDLGPGEIDAAFGAPFLPAAVVEQFLRETLRDPGLRVEHVGGSDWRVRGSRAGVLARSTWGTPGMAAPDLAQRLLTKTPIRVFVEVEEGKRALDVEATAAAQAKAIELEERFGAWVWEDPDRAAEVATTYNEMFNATVPRSYVGVTRSLPGIAVGFVPRPHQVEAVARIVAEPAVGLFHAVGAGKTAVMAISAMEQRRLGLVNKPAIVVPNHMLEQFTREFLQIYPRARLLAAGRDDMSTERRRRFVARAATGDWDAIIMAASFFERLSLSLDEQRAFLDEELAELREKIVRAGEQAIENGESPKRNSTVKRLQNTLARKEERIKEKLSKARDPGVTFEQTGIDFIYRDELHELKNDTINSAIPDAGHEGSDRAVDFRMKLSYLRRKQGLRVVCGATATPIANSVRELYVVTRQLRPDLLAATGTSDFDTWAATFAKVVTAIEVSPTGQGFQMRARLAKYTNVPELSLMMRTYGDVRTPEDLALPTPLLTQRDDGERAPHIVTLDPSPELEEFISSLDERVDDIRNRRVEPEQDNMLKVSGEARAASLDMRLIGGEQNTPGKIDAAADRIAAIWRDTRDTVYLLNPDADTPVPHPTPGALQIVFCDQSTPSPEKWNVYDALADLLVERGMPREKIRYIHEADTDAKKASLFNACRSGDVAVLIGSTAKMGVGTNVQARAVALHHLDCPWRPADVTQREGRILRQGNQNAEVSIYRYVVAGSFDAFSWQTVARKGTFIDQIMRGTSAREIEDVSDETLQAHQIKAIATGNPLLMDREQVAQDLTRLDRADRAHHNTQAALRRQIGDLKAWIAKDTRRVDVLDDAISRRQDTRGDKFTATVAGHRFTKRAEAGRALQHALTAHSQGLASTDQREADGVAELGGFRVDAVLWTGRDGLLVALKFHGIPDSSTTISLTAAIEGDPTGLVRRLENQLTDLDSTRATVQARIAQQQDEIDRAVEQLDQPFPRRAELLDTRRRLRAINAVIDLMAAPPPPPTPSAPPAVPVTVTDWMPADLREGLTPDEQSWLERRVQNVAGDRAVQQAARTTDLPTFAATFDTALSHALADPGNTEMAVAVMLRCDEPDWRHALYSAAGQAVHQVVRAAPPPAPAAPTAPPQRDVEPDQPQPVSPMTPSAIVAATTQADRALLDACTRQAVRVDHVQAAAQAGDEAAFAAAFTTAMTAAIDQLDDPADAQRLSELHGNEAFRGGMAQLVWSKLTPLPRGGQGAVPDSRPADAAAVAATAFPSATTAVPSPASARPAASAAHSTAPTAEAEPAR</sequence>
<feature type="compositionally biased region" description="Low complexity" evidence="2">
    <location>
        <begin position="552"/>
        <end position="565"/>
    </location>
</feature>
<dbReference type="GO" id="GO:0008168">
    <property type="term" value="F:methyltransferase activity"/>
    <property type="evidence" value="ECO:0007669"/>
    <property type="project" value="UniProtKB-KW"/>
</dbReference>
<name>A0A1C6TPX7_9ACTN</name>
<feature type="compositionally biased region" description="Basic and acidic residues" evidence="2">
    <location>
        <begin position="495"/>
        <end position="517"/>
    </location>
</feature>
<dbReference type="InterPro" id="IPR029063">
    <property type="entry name" value="SAM-dependent_MTases_sf"/>
</dbReference>
<feature type="coiled-coil region" evidence="1">
    <location>
        <begin position="1499"/>
        <end position="1560"/>
    </location>
</feature>
<dbReference type="InterPro" id="IPR001650">
    <property type="entry name" value="Helicase_C-like"/>
</dbReference>
<feature type="compositionally biased region" description="Pro residues" evidence="2">
    <location>
        <begin position="2334"/>
        <end position="2344"/>
    </location>
</feature>
<dbReference type="SMART" id="SM00487">
    <property type="entry name" value="DEXDc"/>
    <property type="match status" value="1"/>
</dbReference>
<dbReference type="SUPFAM" id="SSF52540">
    <property type="entry name" value="P-loop containing nucleoside triphosphate hydrolases"/>
    <property type="match status" value="2"/>
</dbReference>
<dbReference type="PRINTS" id="PR00507">
    <property type="entry name" value="N12N6MTFRASE"/>
</dbReference>
<evidence type="ECO:0000256" key="2">
    <source>
        <dbReference type="SAM" id="MobiDB-lite"/>
    </source>
</evidence>
<dbReference type="InterPro" id="IPR052933">
    <property type="entry name" value="DNA_Protect_Modify"/>
</dbReference>
<dbReference type="PANTHER" id="PTHR41313">
    <property type="entry name" value="ADENINE-SPECIFIC METHYLTRANSFERASE"/>
    <property type="match status" value="1"/>
</dbReference>
<gene>
    <name evidence="5" type="ORF">GA0070606_0021</name>
</gene>
<feature type="coiled-coil region" evidence="1">
    <location>
        <begin position="2155"/>
        <end position="2189"/>
    </location>
</feature>
<dbReference type="InterPro" id="IPR027417">
    <property type="entry name" value="P-loop_NTPase"/>
</dbReference>
<feature type="domain" description="Helicase C-terminal" evidence="4">
    <location>
        <begin position="1849"/>
        <end position="1935"/>
    </location>
</feature>
<dbReference type="InterPro" id="IPR037068">
    <property type="entry name" value="DNA_primase_core_N_sf"/>
</dbReference>
<feature type="domain" description="Helicase ATP-binding" evidence="3">
    <location>
        <begin position="1384"/>
        <end position="1661"/>
    </location>
</feature>
<dbReference type="InterPro" id="IPR014001">
    <property type="entry name" value="Helicase_ATP-bd"/>
</dbReference>
<reference evidence="6" key="1">
    <citation type="submission" date="2016-06" db="EMBL/GenBank/DDBJ databases">
        <authorList>
            <person name="Varghese N."/>
            <person name="Submissions Spin"/>
        </authorList>
    </citation>
    <scope>NUCLEOTIDE SEQUENCE [LARGE SCALE GENOMIC DNA]</scope>
    <source>
        <strain evidence="6">DSM 43903</strain>
    </source>
</reference>
<dbReference type="GO" id="GO:0032259">
    <property type="term" value="P:methylation"/>
    <property type="evidence" value="ECO:0007669"/>
    <property type="project" value="UniProtKB-KW"/>
</dbReference>
<dbReference type="Gene3D" id="3.90.980.10">
    <property type="entry name" value="DNA primase, catalytic core, N-terminal domain"/>
    <property type="match status" value="1"/>
</dbReference>
<feature type="region of interest" description="Disordered" evidence="2">
    <location>
        <begin position="1070"/>
        <end position="1092"/>
    </location>
</feature>
<evidence type="ECO:0000259" key="3">
    <source>
        <dbReference type="SMART" id="SM00487"/>
    </source>
</evidence>
<dbReference type="InterPro" id="IPR013264">
    <property type="entry name" value="DNAG_N"/>
</dbReference>
<feature type="region of interest" description="Disordered" evidence="2">
    <location>
        <begin position="446"/>
        <end position="577"/>
    </location>
</feature>
<dbReference type="SMART" id="SM00490">
    <property type="entry name" value="HELICc"/>
    <property type="match status" value="1"/>
</dbReference>
<feature type="compositionally biased region" description="Low complexity" evidence="2">
    <location>
        <begin position="456"/>
        <end position="465"/>
    </location>
</feature>
<accession>A0A1C6TPX7</accession>
<dbReference type="EMBL" id="FMHZ01000001">
    <property type="protein sequence ID" value="SCL43830.1"/>
    <property type="molecule type" value="Genomic_DNA"/>
</dbReference>
<keyword evidence="1" id="KW-0175">Coiled coil</keyword>
<dbReference type="Gene3D" id="3.40.50.300">
    <property type="entry name" value="P-loop containing nucleotide triphosphate hydrolases"/>
    <property type="match status" value="2"/>
</dbReference>
<feature type="compositionally biased region" description="Acidic residues" evidence="2">
    <location>
        <begin position="404"/>
        <end position="418"/>
    </location>
</feature>
<protein>
    <submittedName>
        <fullName evidence="5">Adenine-specific DNA methylase, N12 class</fullName>
    </submittedName>
</protein>
<proteinExistence type="predicted"/>
<feature type="region of interest" description="Disordered" evidence="2">
    <location>
        <begin position="2334"/>
        <end position="2360"/>
    </location>
</feature>
<feature type="region of interest" description="Disordered" evidence="2">
    <location>
        <begin position="2476"/>
        <end position="2507"/>
    </location>
</feature>
<feature type="compositionally biased region" description="Low complexity" evidence="2">
    <location>
        <begin position="393"/>
        <end position="403"/>
    </location>
</feature>
<dbReference type="SUPFAM" id="SSF56731">
    <property type="entry name" value="DNA primase core"/>
    <property type="match status" value="1"/>
</dbReference>
<dbReference type="Pfam" id="PF08275">
    <property type="entry name" value="DNAG_N"/>
    <property type="match status" value="1"/>
</dbReference>
<evidence type="ECO:0000313" key="6">
    <source>
        <dbReference type="Proteomes" id="UP000199001"/>
    </source>
</evidence>
<evidence type="ECO:0000313" key="5">
    <source>
        <dbReference type="EMBL" id="SCL43830.1"/>
    </source>
</evidence>
<dbReference type="Pfam" id="PF00271">
    <property type="entry name" value="Helicase_C"/>
    <property type="match status" value="1"/>
</dbReference>
<dbReference type="Gene3D" id="3.40.50.150">
    <property type="entry name" value="Vaccinia Virus protein VP39"/>
    <property type="match status" value="1"/>
</dbReference>
<dbReference type="SUPFAM" id="SSF53335">
    <property type="entry name" value="S-adenosyl-L-methionine-dependent methyltransferases"/>
    <property type="match status" value="1"/>
</dbReference>
<feature type="compositionally biased region" description="Basic and acidic residues" evidence="2">
    <location>
        <begin position="1076"/>
        <end position="1087"/>
    </location>
</feature>
<keyword evidence="5" id="KW-0808">Transferase</keyword>
<evidence type="ECO:0000256" key="1">
    <source>
        <dbReference type="SAM" id="Coils"/>
    </source>
</evidence>
<organism evidence="5 6">
    <name type="scientific">Micromonospora citrea</name>
    <dbReference type="NCBI Taxonomy" id="47855"/>
    <lineage>
        <taxon>Bacteria</taxon>
        <taxon>Bacillati</taxon>
        <taxon>Actinomycetota</taxon>
        <taxon>Actinomycetes</taxon>
        <taxon>Micromonosporales</taxon>
        <taxon>Micromonosporaceae</taxon>
        <taxon>Micromonospora</taxon>
    </lineage>
</organism>
<dbReference type="Proteomes" id="UP000199001">
    <property type="component" value="Unassembled WGS sequence"/>
</dbReference>
<dbReference type="PANTHER" id="PTHR41313:SF1">
    <property type="entry name" value="DNA METHYLASE ADENINE-SPECIFIC DOMAIN-CONTAINING PROTEIN"/>
    <property type="match status" value="1"/>
</dbReference>
<keyword evidence="5" id="KW-0489">Methyltransferase</keyword>
<evidence type="ECO:0000259" key="4">
    <source>
        <dbReference type="SMART" id="SM00490"/>
    </source>
</evidence>
<keyword evidence="6" id="KW-1185">Reference proteome</keyword>
<dbReference type="RefSeq" id="WP_176737160.1">
    <property type="nucleotide sequence ID" value="NZ_FMHZ01000001.1"/>
</dbReference>
<dbReference type="CDD" id="cd02440">
    <property type="entry name" value="AdoMet_MTases"/>
    <property type="match status" value="1"/>
</dbReference>
<feature type="region of interest" description="Disordered" evidence="2">
    <location>
        <begin position="389"/>
        <end position="427"/>
    </location>
</feature>